<name>A0A9E7U9V2_9EURY</name>
<feature type="transmembrane region" description="Helical" evidence="7">
    <location>
        <begin position="147"/>
        <end position="165"/>
    </location>
</feature>
<keyword evidence="5 7" id="KW-0472">Membrane</keyword>
<feature type="transmembrane region" description="Helical" evidence="7">
    <location>
        <begin position="118"/>
        <end position="140"/>
    </location>
</feature>
<dbReference type="EMBL" id="CP104003">
    <property type="protein sequence ID" value="UWM53387.1"/>
    <property type="molecule type" value="Genomic_DNA"/>
</dbReference>
<dbReference type="RefSeq" id="WP_260592381.1">
    <property type="nucleotide sequence ID" value="NZ_CP104003.1"/>
</dbReference>
<dbReference type="PANTHER" id="PTHR30482:SF10">
    <property type="entry name" value="HIGH-AFFINITY BRANCHED-CHAIN AMINO ACID TRANSPORT PROTEIN BRAE"/>
    <property type="match status" value="1"/>
</dbReference>
<dbReference type="GO" id="GO:0005886">
    <property type="term" value="C:plasma membrane"/>
    <property type="evidence" value="ECO:0007669"/>
    <property type="project" value="UniProtKB-SubCell"/>
</dbReference>
<sequence length="407" mass="43201">MPDRSQSLARLQRRAGSLAETLGDWRGRWYATPVLGVGLLVGLAVLPLSLDVPVFGTRLGALLSLNILVVALLWATAAQSWNIVSGFSGQFSFGHAAFFGLGAYVPLVLSREFAVNPWLGMLAGSLLAGAYALCIGGLSFRYGVGGSYFALVTLAFAELLLYLFINVDQLGGASGFVKPFPDAYGAEYGLLAFQFRETLPYYYVALGLLLVVSLVALVIKRSRIGLYLFAIRDDEAAASAVGIPTIRYKLFALVVSAFFTAWAGTLWSMYFVSIRPRVVFGLLVNLDILLPAVVGGLGTIFGPIVGSLLLTVTSEVAREAVGVPELQEVVYGVVLLLVVLRTPGGVVTWPSRVAEALATAQGETEGQREAPPAATEGPSPHGTDERRAESDGGRGDPAAGDRSEPDR</sequence>
<dbReference type="AlphaFoldDB" id="A0A9E7U9V2"/>
<comment type="subcellular location">
    <subcellularLocation>
        <location evidence="1">Cell membrane</location>
        <topology evidence="1">Multi-pass membrane protein</topology>
    </subcellularLocation>
</comment>
<dbReference type="Pfam" id="PF02653">
    <property type="entry name" value="BPD_transp_2"/>
    <property type="match status" value="1"/>
</dbReference>
<evidence type="ECO:0000313" key="9">
    <source>
        <dbReference type="Proteomes" id="UP001057580"/>
    </source>
</evidence>
<feature type="transmembrane region" description="Helical" evidence="7">
    <location>
        <begin position="250"/>
        <end position="268"/>
    </location>
</feature>
<evidence type="ECO:0000256" key="2">
    <source>
        <dbReference type="ARBA" id="ARBA00022475"/>
    </source>
</evidence>
<protein>
    <submittedName>
        <fullName evidence="8">Branched-chain amino acid ABC transporter permease</fullName>
    </submittedName>
</protein>
<proteinExistence type="predicted"/>
<feature type="transmembrane region" description="Helical" evidence="7">
    <location>
        <begin position="29"/>
        <end position="49"/>
    </location>
</feature>
<dbReference type="PANTHER" id="PTHR30482">
    <property type="entry name" value="HIGH-AFFINITY BRANCHED-CHAIN AMINO ACID TRANSPORT SYSTEM PERMEASE"/>
    <property type="match status" value="1"/>
</dbReference>
<keyword evidence="4 7" id="KW-1133">Transmembrane helix</keyword>
<feature type="transmembrane region" description="Helical" evidence="7">
    <location>
        <begin position="55"/>
        <end position="75"/>
    </location>
</feature>
<feature type="transmembrane region" description="Helical" evidence="7">
    <location>
        <begin position="87"/>
        <end position="106"/>
    </location>
</feature>
<feature type="transmembrane region" description="Helical" evidence="7">
    <location>
        <begin position="288"/>
        <end position="310"/>
    </location>
</feature>
<reference evidence="8" key="1">
    <citation type="submission" date="2022-09" db="EMBL/GenBank/DDBJ databases">
        <title>Diverse halophilic archaea isolated from saline environments.</title>
        <authorList>
            <person name="Cui H.-L."/>
        </authorList>
    </citation>
    <scope>NUCLEOTIDE SEQUENCE</scope>
    <source>
        <strain evidence="8">ZS-35-S2</strain>
    </source>
</reference>
<keyword evidence="3 7" id="KW-0812">Transmembrane</keyword>
<evidence type="ECO:0000256" key="5">
    <source>
        <dbReference type="ARBA" id="ARBA00023136"/>
    </source>
</evidence>
<evidence type="ECO:0000256" key="6">
    <source>
        <dbReference type="SAM" id="MobiDB-lite"/>
    </source>
</evidence>
<evidence type="ECO:0000313" key="8">
    <source>
        <dbReference type="EMBL" id="UWM53387.1"/>
    </source>
</evidence>
<dbReference type="KEGG" id="ssai:N0B31_14715"/>
<keyword evidence="9" id="KW-1185">Reference proteome</keyword>
<keyword evidence="2" id="KW-1003">Cell membrane</keyword>
<feature type="compositionally biased region" description="Basic and acidic residues" evidence="6">
    <location>
        <begin position="382"/>
        <end position="407"/>
    </location>
</feature>
<feature type="transmembrane region" description="Helical" evidence="7">
    <location>
        <begin position="201"/>
        <end position="219"/>
    </location>
</feature>
<evidence type="ECO:0000256" key="7">
    <source>
        <dbReference type="SAM" id="Phobius"/>
    </source>
</evidence>
<feature type="region of interest" description="Disordered" evidence="6">
    <location>
        <begin position="359"/>
        <end position="407"/>
    </location>
</feature>
<organism evidence="8 9">
    <name type="scientific">Salinirubellus salinus</name>
    <dbReference type="NCBI Taxonomy" id="1364945"/>
    <lineage>
        <taxon>Archaea</taxon>
        <taxon>Methanobacteriati</taxon>
        <taxon>Methanobacteriota</taxon>
        <taxon>Stenosarchaea group</taxon>
        <taxon>Halobacteria</taxon>
        <taxon>Halobacteriales</taxon>
        <taxon>Natronomonadaceae</taxon>
        <taxon>Salinirubellus</taxon>
    </lineage>
</organism>
<gene>
    <name evidence="8" type="ORF">N0B31_14715</name>
</gene>
<dbReference type="GO" id="GO:0015658">
    <property type="term" value="F:branched-chain amino acid transmembrane transporter activity"/>
    <property type="evidence" value="ECO:0007669"/>
    <property type="project" value="InterPro"/>
</dbReference>
<evidence type="ECO:0000256" key="4">
    <source>
        <dbReference type="ARBA" id="ARBA00022989"/>
    </source>
</evidence>
<dbReference type="CDD" id="cd06581">
    <property type="entry name" value="TM_PBP1_LivM_like"/>
    <property type="match status" value="1"/>
</dbReference>
<dbReference type="InterPro" id="IPR001851">
    <property type="entry name" value="ABC_transp_permease"/>
</dbReference>
<dbReference type="InterPro" id="IPR043428">
    <property type="entry name" value="LivM-like"/>
</dbReference>
<evidence type="ECO:0000256" key="1">
    <source>
        <dbReference type="ARBA" id="ARBA00004651"/>
    </source>
</evidence>
<evidence type="ECO:0000256" key="3">
    <source>
        <dbReference type="ARBA" id="ARBA00022692"/>
    </source>
</evidence>
<accession>A0A9E7U9V2</accession>
<dbReference type="GeneID" id="74943699"/>
<dbReference type="Proteomes" id="UP001057580">
    <property type="component" value="Chromosome"/>
</dbReference>